<comment type="caution">
    <text evidence="2">The sequence shown here is derived from an EMBL/GenBank/DDBJ whole genome shotgun (WGS) entry which is preliminary data.</text>
</comment>
<evidence type="ECO:0000313" key="2">
    <source>
        <dbReference type="EMBL" id="NDV13345.1"/>
    </source>
</evidence>
<dbReference type="EMBL" id="JAAGAA010000009">
    <property type="protein sequence ID" value="NDV13345.1"/>
    <property type="molecule type" value="Genomic_DNA"/>
</dbReference>
<organism evidence="2 3">
    <name type="scientific">Crenobacter caeni</name>
    <dbReference type="NCBI Taxonomy" id="2705474"/>
    <lineage>
        <taxon>Bacteria</taxon>
        <taxon>Pseudomonadati</taxon>
        <taxon>Pseudomonadota</taxon>
        <taxon>Betaproteobacteria</taxon>
        <taxon>Neisseriales</taxon>
        <taxon>Neisseriaceae</taxon>
        <taxon>Crenobacter</taxon>
    </lineage>
</organism>
<accession>A0A6B2KSW9</accession>
<dbReference type="Proteomes" id="UP000482578">
    <property type="component" value="Unassembled WGS sequence"/>
</dbReference>
<evidence type="ECO:0000256" key="1">
    <source>
        <dbReference type="SAM" id="SignalP"/>
    </source>
</evidence>
<dbReference type="AlphaFoldDB" id="A0A6B2KSW9"/>
<gene>
    <name evidence="2" type="ORF">GZH52_11175</name>
</gene>
<reference evidence="2 3" key="1">
    <citation type="submission" date="2020-02" db="EMBL/GenBank/DDBJ databases">
        <authorList>
            <person name="Yang Z."/>
        </authorList>
    </citation>
    <scope>NUCLEOTIDE SEQUENCE [LARGE SCALE GENOMIC DNA]</scope>
    <source>
        <strain evidence="2 3">HX-7-9</strain>
    </source>
</reference>
<sequence length="373" mass="40883">MKKILLPILLPLPALASPLALVNPAAVPQALTLSSSVAAYAANDALPLKQLDGDWTTLPNTRNGVAKAVGTARAELALAHHGWQVSTFYRAEAWASASKDALDLVYQDKNNLKPTPGRRYDADYLLDSFSARGIGLAHSFELPASGAWRWQAGVGASLLDGLAMREDNVAGSALALTEQQYQLQAMRTLRYTGLDTDSGFNPFLGDASPSARGYALDLALAWQWQDAWQGRLLINDALGELRWRDLPTSTLQANSDVALDTNGNREPLASGQDSRANYTQKLHSKIELAASYRQQAWEAEASLTRYRDVTLPQLRVSYHGFTDWQFGLAYESRFKTACAEIRHRYFRLGVQSDGRSPSNSRAMGLKAGVYLPL</sequence>
<keyword evidence="1" id="KW-0732">Signal</keyword>
<feature type="chain" id="PRO_5025430802" evidence="1">
    <location>
        <begin position="17"/>
        <end position="373"/>
    </location>
</feature>
<dbReference type="RefSeq" id="WP_163316536.1">
    <property type="nucleotide sequence ID" value="NZ_JAAGAA010000009.1"/>
</dbReference>
<protein>
    <submittedName>
        <fullName evidence="2">Uncharacterized protein</fullName>
    </submittedName>
</protein>
<keyword evidence="3" id="KW-1185">Reference proteome</keyword>
<feature type="signal peptide" evidence="1">
    <location>
        <begin position="1"/>
        <end position="16"/>
    </location>
</feature>
<evidence type="ECO:0000313" key="3">
    <source>
        <dbReference type="Proteomes" id="UP000482578"/>
    </source>
</evidence>
<name>A0A6B2KSW9_9NEIS</name>
<proteinExistence type="predicted"/>